<evidence type="ECO:0000313" key="11">
    <source>
        <dbReference type="RefSeq" id="XP_020088729.1"/>
    </source>
</evidence>
<reference evidence="8 9" key="2">
    <citation type="submission" date="2025-04" db="UniProtKB">
        <authorList>
            <consortium name="RefSeq"/>
        </authorList>
    </citation>
    <scope>IDENTIFICATION</scope>
    <source>
        <tissue evidence="8 9">Leaf</tissue>
    </source>
</reference>
<evidence type="ECO:0000259" key="5">
    <source>
        <dbReference type="Pfam" id="PF23276"/>
    </source>
</evidence>
<dbReference type="Pfam" id="PF23276">
    <property type="entry name" value="TPR_24"/>
    <property type="match status" value="1"/>
</dbReference>
<dbReference type="Pfam" id="PF01535">
    <property type="entry name" value="PPR"/>
    <property type="match status" value="1"/>
</dbReference>
<feature type="domain" description="Pentatricopeptide repeat-containing protein-mitochondrial" evidence="5">
    <location>
        <begin position="436"/>
        <end position="510"/>
    </location>
</feature>
<accession>A0A6P5F674</accession>
<feature type="repeat" description="PPR" evidence="4">
    <location>
        <begin position="470"/>
        <end position="504"/>
    </location>
</feature>
<proteinExistence type="inferred from homology"/>
<dbReference type="RefSeq" id="XP_020088731.1">
    <property type="nucleotide sequence ID" value="XM_020233142.1"/>
</dbReference>
<comment type="similarity">
    <text evidence="1">Belongs to the PPR family. P subfamily.</text>
</comment>
<dbReference type="AlphaFoldDB" id="A0A6P5F674"/>
<evidence type="ECO:0000313" key="13">
    <source>
        <dbReference type="RefSeq" id="XP_020088731.1"/>
    </source>
</evidence>
<evidence type="ECO:0000256" key="4">
    <source>
        <dbReference type="PROSITE-ProRule" id="PRU00708"/>
    </source>
</evidence>
<keyword evidence="2" id="KW-0677">Repeat</keyword>
<dbReference type="Pfam" id="PF25245">
    <property type="entry name" value="TPR_At1g68980"/>
    <property type="match status" value="1"/>
</dbReference>
<dbReference type="RefSeq" id="XP_020088727.1">
    <property type="nucleotide sequence ID" value="XM_020233138.1"/>
</dbReference>
<dbReference type="PANTHER" id="PTHR46598:SF3">
    <property type="entry name" value="OS07G0495300 PROTEIN"/>
    <property type="match status" value="1"/>
</dbReference>
<dbReference type="NCBIfam" id="TIGR00756">
    <property type="entry name" value="PPR"/>
    <property type="match status" value="1"/>
</dbReference>
<evidence type="ECO:0000256" key="2">
    <source>
        <dbReference type="ARBA" id="ARBA00022737"/>
    </source>
</evidence>
<evidence type="ECO:0000256" key="1">
    <source>
        <dbReference type="ARBA" id="ARBA00007626"/>
    </source>
</evidence>
<sequence length="695" mass="80024">MRGFHGLNRCSYRLTRTTYVAKDIQNVNTARISASRGLYVLNDPAVYNRILQWSVQHFSTSLHETIQWECLSSSSETLSKKLEVALKDDNVDEAWEAFSSFRRLYGLPKLQLVNRMVLLLSYSSSHQWLQKAYDITLMVYKENPNYLDCSLLTKLALTLVRAQMPIPASTSLRIILENAKLPSLDILSTLFLHLVKTEVGSYLAIDLLIETCELFLYKVTERKKAKKVGAIKPSVNVFNLVLDSCVRYGCTLKAQEIIRLMSSVGIVADANSIILIARIFQMTGQRGELKRLKEYIDCISSPSLSRQYRQFYDCLLSLHFIYGDIDAATELVLDLYRRPKSNKFFNNEFQKHCLVQIGSSNLKSGFKVIIEPTKLDNDFLIDVQGSPELVLLSDGKLVPSEKAFAKLINAFVRERMIGELCHFMTTLHKEVDFKVNGLCFNVMGACIQMGWSDVAHDILDDLESAGVPLEANTYALLLQAYCEDNKLEESKKLSKQIEKAGLLGTDDDATSTSLETKSHLGEFLEKEIQKEHVGSQLIYDLNNSILFFCQANMVEDAMRTFRRMRKRNIRPTMQTFKFLLDCYSSLQSYRAITILWGEIKREMEDKDLAADRDLLDYLLLNFLKGGYFERVMEIISYMSKHNNFVDKWKYKREYMKFHKNLYRNLKVSEAKTEAQSKRLEHVRAFRVLVGINQRY</sequence>
<dbReference type="Gene3D" id="1.25.40.10">
    <property type="entry name" value="Tetratricopeptide repeat domain"/>
    <property type="match status" value="3"/>
</dbReference>
<dbReference type="RefSeq" id="XP_020088726.1">
    <property type="nucleotide sequence ID" value="XM_020233137.1"/>
</dbReference>
<reference evidence="7" key="1">
    <citation type="journal article" date="2015" name="Nat. Genet.">
        <title>The pineapple genome and the evolution of CAM photosynthesis.</title>
        <authorList>
            <person name="Ming R."/>
            <person name="VanBuren R."/>
            <person name="Wai C.M."/>
            <person name="Tang H."/>
            <person name="Schatz M.C."/>
            <person name="Bowers J.E."/>
            <person name="Lyons E."/>
            <person name="Wang M.L."/>
            <person name="Chen J."/>
            <person name="Biggers E."/>
            <person name="Zhang J."/>
            <person name="Huang L."/>
            <person name="Zhang L."/>
            <person name="Miao W."/>
            <person name="Zhang J."/>
            <person name="Ye Z."/>
            <person name="Miao C."/>
            <person name="Lin Z."/>
            <person name="Wang H."/>
            <person name="Zhou H."/>
            <person name="Yim W.C."/>
            <person name="Priest H.D."/>
            <person name="Zheng C."/>
            <person name="Woodhouse M."/>
            <person name="Edger P.P."/>
            <person name="Guyot R."/>
            <person name="Guo H.B."/>
            <person name="Guo H."/>
            <person name="Zheng G."/>
            <person name="Singh R."/>
            <person name="Sharma A."/>
            <person name="Min X."/>
            <person name="Zheng Y."/>
            <person name="Lee H."/>
            <person name="Gurtowski J."/>
            <person name="Sedlazeck F.J."/>
            <person name="Harkess A."/>
            <person name="McKain M.R."/>
            <person name="Liao Z."/>
            <person name="Fang J."/>
            <person name="Liu J."/>
            <person name="Zhang X."/>
            <person name="Zhang Q."/>
            <person name="Hu W."/>
            <person name="Qin Y."/>
            <person name="Wang K."/>
            <person name="Chen L.Y."/>
            <person name="Shirley N."/>
            <person name="Lin Y.R."/>
            <person name="Liu L.Y."/>
            <person name="Hernandez A.G."/>
            <person name="Wright C.L."/>
            <person name="Bulone V."/>
            <person name="Tuskan G.A."/>
            <person name="Heath K."/>
            <person name="Zee F."/>
            <person name="Moore P.H."/>
            <person name="Sunkar R."/>
            <person name="Leebens-Mack J.H."/>
            <person name="Mockler T."/>
            <person name="Bennetzen J.L."/>
            <person name="Freeling M."/>
            <person name="Sankoff D."/>
            <person name="Paterson A.H."/>
            <person name="Zhu X."/>
            <person name="Yang X."/>
            <person name="Smith J.A."/>
            <person name="Cushman J.C."/>
            <person name="Paull R.E."/>
            <person name="Yu Q."/>
        </authorList>
    </citation>
    <scope>NUCLEOTIDE SEQUENCE [LARGE SCALE GENOMIC DNA]</scope>
    <source>
        <strain evidence="7">cv. F153</strain>
    </source>
</reference>
<dbReference type="RefSeq" id="XP_020088730.1">
    <property type="nucleotide sequence ID" value="XM_020233141.1"/>
</dbReference>
<protein>
    <submittedName>
        <fullName evidence="8 9">Pentatricopeptide repeat-containing protein At4g17616 isoform X1</fullName>
    </submittedName>
</protein>
<organism evidence="8">
    <name type="scientific">Ananas comosus</name>
    <name type="common">Pineapple</name>
    <name type="synonym">Ananas ananas</name>
    <dbReference type="NCBI Taxonomy" id="4615"/>
    <lineage>
        <taxon>Eukaryota</taxon>
        <taxon>Viridiplantae</taxon>
        <taxon>Streptophyta</taxon>
        <taxon>Embryophyta</taxon>
        <taxon>Tracheophyta</taxon>
        <taxon>Spermatophyta</taxon>
        <taxon>Magnoliopsida</taxon>
        <taxon>Liliopsida</taxon>
        <taxon>Poales</taxon>
        <taxon>Bromeliaceae</taxon>
        <taxon>Bromelioideae</taxon>
        <taxon>Ananas</taxon>
    </lineage>
</organism>
<dbReference type="RefSeq" id="XP_020088729.1">
    <property type="nucleotide sequence ID" value="XM_020233140.1"/>
</dbReference>
<evidence type="ECO:0000313" key="9">
    <source>
        <dbReference type="RefSeq" id="XP_020088726.1"/>
    </source>
</evidence>
<name>A0A6P5F674_ANACO</name>
<evidence type="ECO:0000313" key="7">
    <source>
        <dbReference type="Proteomes" id="UP000515123"/>
    </source>
</evidence>
<dbReference type="Proteomes" id="UP000515123">
    <property type="component" value="Linkage group 5"/>
</dbReference>
<dbReference type="OrthoDB" id="783540at2759"/>
<keyword evidence="7" id="KW-1185">Reference proteome</keyword>
<gene>
    <name evidence="8 9 10 11 12 13" type="primary">LOC109710509</name>
</gene>
<dbReference type="Pfam" id="PF13041">
    <property type="entry name" value="PPR_2"/>
    <property type="match status" value="1"/>
</dbReference>
<feature type="domain" description="At1g68980-like TPR repeats" evidence="6">
    <location>
        <begin position="75"/>
        <end position="214"/>
    </location>
</feature>
<dbReference type="InterPro" id="IPR011990">
    <property type="entry name" value="TPR-like_helical_dom_sf"/>
</dbReference>
<evidence type="ECO:0000256" key="3">
    <source>
        <dbReference type="ARBA" id="ARBA00022946"/>
    </source>
</evidence>
<dbReference type="PANTHER" id="PTHR46598">
    <property type="entry name" value="BNAC05G43320D PROTEIN"/>
    <property type="match status" value="1"/>
</dbReference>
<feature type="repeat" description="PPR" evidence="4">
    <location>
        <begin position="537"/>
        <end position="571"/>
    </location>
</feature>
<dbReference type="InterPro" id="IPR057440">
    <property type="entry name" value="At1g68980-like_TPR"/>
</dbReference>
<evidence type="ECO:0000313" key="8">
    <source>
        <dbReference type="RefSeq" id="XP_020088725.1"/>
    </source>
</evidence>
<keyword evidence="3" id="KW-0809">Transit peptide</keyword>
<dbReference type="RefSeq" id="XP_020088725.1">
    <property type="nucleotide sequence ID" value="XM_020233136.1"/>
</dbReference>
<dbReference type="GeneID" id="109710509"/>
<dbReference type="InterPro" id="IPR002885">
    <property type="entry name" value="PPR_rpt"/>
</dbReference>
<dbReference type="PROSITE" id="PS51375">
    <property type="entry name" value="PPR"/>
    <property type="match status" value="2"/>
</dbReference>
<dbReference type="InterPro" id="IPR057027">
    <property type="entry name" value="TPR_mt"/>
</dbReference>
<evidence type="ECO:0000313" key="12">
    <source>
        <dbReference type="RefSeq" id="XP_020088730.1"/>
    </source>
</evidence>
<evidence type="ECO:0000313" key="10">
    <source>
        <dbReference type="RefSeq" id="XP_020088727.1"/>
    </source>
</evidence>
<evidence type="ECO:0000259" key="6">
    <source>
        <dbReference type="Pfam" id="PF25245"/>
    </source>
</evidence>